<dbReference type="OrthoDB" id="5799458at2759"/>
<keyword evidence="3" id="KW-1185">Reference proteome</keyword>
<evidence type="ECO:0000313" key="3">
    <source>
        <dbReference type="Proteomes" id="UP000271098"/>
    </source>
</evidence>
<gene>
    <name evidence="2" type="ORF">GPUH_LOCUS418</name>
</gene>
<organism evidence="4">
    <name type="scientific">Gongylonema pulchrum</name>
    <dbReference type="NCBI Taxonomy" id="637853"/>
    <lineage>
        <taxon>Eukaryota</taxon>
        <taxon>Metazoa</taxon>
        <taxon>Ecdysozoa</taxon>
        <taxon>Nematoda</taxon>
        <taxon>Chromadorea</taxon>
        <taxon>Rhabditida</taxon>
        <taxon>Spirurina</taxon>
        <taxon>Spiruromorpha</taxon>
        <taxon>Spiruroidea</taxon>
        <taxon>Gongylonematidae</taxon>
        <taxon>Gongylonema</taxon>
    </lineage>
</organism>
<dbReference type="AlphaFoldDB" id="A0A183CVC7"/>
<proteinExistence type="predicted"/>
<reference evidence="4" key="1">
    <citation type="submission" date="2016-06" db="UniProtKB">
        <authorList>
            <consortium name="WormBaseParasite"/>
        </authorList>
    </citation>
    <scope>IDENTIFICATION</scope>
</reference>
<dbReference type="Proteomes" id="UP000271098">
    <property type="component" value="Unassembled WGS sequence"/>
</dbReference>
<keyword evidence="1" id="KW-0175">Coiled coil</keyword>
<dbReference type="WBParaSite" id="GPUH_0000041701-mRNA-1">
    <property type="protein sequence ID" value="GPUH_0000041701-mRNA-1"/>
    <property type="gene ID" value="GPUH_0000041701"/>
</dbReference>
<dbReference type="EMBL" id="UYRT01000355">
    <property type="protein sequence ID" value="VDK28053.1"/>
    <property type="molecule type" value="Genomic_DNA"/>
</dbReference>
<sequence>MLKLKDQSQNMFGVKSADSGEILNIEKTPPTSLSSKTYSRNVWLAQSKCAHYEMIRTKLKLIQAAVSDGNVVESGFEDVISSADSITEDKAQLKSEIKRLNGRLNFAREKIGELHAYLTAQNISSSTTARCLCGCIGNMRSSWTAGQTTTANAADTHALTLVRDQSRNGSDGSSSKMEHLRAENVLLNARLVESSKLVRMLVREYNNQLDKTSRLGKLIRSIYSIDEE</sequence>
<name>A0A183CVC7_9BILA</name>
<evidence type="ECO:0000313" key="4">
    <source>
        <dbReference type="WBParaSite" id="GPUH_0000041701-mRNA-1"/>
    </source>
</evidence>
<protein>
    <submittedName>
        <fullName evidence="4">CENP-H domain-containing protein</fullName>
    </submittedName>
</protein>
<reference evidence="2 3" key="2">
    <citation type="submission" date="2018-11" db="EMBL/GenBank/DDBJ databases">
        <authorList>
            <consortium name="Pathogen Informatics"/>
        </authorList>
    </citation>
    <scope>NUCLEOTIDE SEQUENCE [LARGE SCALE GENOMIC DNA]</scope>
</reference>
<accession>A0A183CVC7</accession>
<evidence type="ECO:0000256" key="1">
    <source>
        <dbReference type="SAM" id="Coils"/>
    </source>
</evidence>
<feature type="coiled-coil region" evidence="1">
    <location>
        <begin position="83"/>
        <end position="110"/>
    </location>
</feature>
<evidence type="ECO:0000313" key="2">
    <source>
        <dbReference type="EMBL" id="VDK28053.1"/>
    </source>
</evidence>